<keyword evidence="3" id="KW-1185">Reference proteome</keyword>
<name>A0A5S9QRD2_9GAMM</name>
<dbReference type="Gene3D" id="1.25.40.10">
    <property type="entry name" value="Tetratricopeptide repeat domain"/>
    <property type="match status" value="1"/>
</dbReference>
<dbReference type="InterPro" id="IPR011990">
    <property type="entry name" value="TPR-like_helical_dom_sf"/>
</dbReference>
<dbReference type="OrthoDB" id="255821at2"/>
<feature type="region of interest" description="Disordered" evidence="1">
    <location>
        <begin position="252"/>
        <end position="310"/>
    </location>
</feature>
<reference evidence="2 3" key="1">
    <citation type="submission" date="2019-11" db="EMBL/GenBank/DDBJ databases">
        <authorList>
            <person name="Holert J."/>
        </authorList>
    </citation>
    <scope>NUCLEOTIDE SEQUENCE [LARGE SCALE GENOMIC DNA]</scope>
    <source>
        <strain evidence="2">SB11_3</strain>
    </source>
</reference>
<feature type="compositionally biased region" description="Polar residues" evidence="1">
    <location>
        <begin position="274"/>
        <end position="286"/>
    </location>
</feature>
<gene>
    <name evidence="2" type="ORF">OPDIPICF_02526</name>
</gene>
<feature type="region of interest" description="Disordered" evidence="1">
    <location>
        <begin position="30"/>
        <end position="55"/>
    </location>
</feature>
<feature type="compositionally biased region" description="Basic and acidic residues" evidence="1">
    <location>
        <begin position="30"/>
        <end position="39"/>
    </location>
</feature>
<feature type="compositionally biased region" description="Low complexity" evidence="1">
    <location>
        <begin position="252"/>
        <end position="273"/>
    </location>
</feature>
<accession>A0A5S9QRD2</accession>
<dbReference type="Pfam" id="PF13424">
    <property type="entry name" value="TPR_12"/>
    <property type="match status" value="1"/>
</dbReference>
<dbReference type="Proteomes" id="UP000441399">
    <property type="component" value="Unassembled WGS sequence"/>
</dbReference>
<evidence type="ECO:0000313" key="2">
    <source>
        <dbReference type="EMBL" id="CAA0121943.1"/>
    </source>
</evidence>
<evidence type="ECO:0000256" key="1">
    <source>
        <dbReference type="SAM" id="MobiDB-lite"/>
    </source>
</evidence>
<evidence type="ECO:0000313" key="3">
    <source>
        <dbReference type="Proteomes" id="UP000441399"/>
    </source>
</evidence>
<dbReference type="PROSITE" id="PS51257">
    <property type="entry name" value="PROKAR_LIPOPROTEIN"/>
    <property type="match status" value="1"/>
</dbReference>
<evidence type="ECO:0008006" key="4">
    <source>
        <dbReference type="Google" id="ProtNLM"/>
    </source>
</evidence>
<dbReference type="InterPro" id="IPR019734">
    <property type="entry name" value="TPR_rpt"/>
</dbReference>
<dbReference type="EMBL" id="CACSIO010000045">
    <property type="protein sequence ID" value="CAA0121943.1"/>
    <property type="molecule type" value="Genomic_DNA"/>
</dbReference>
<proteinExistence type="predicted"/>
<feature type="compositionally biased region" description="Polar residues" evidence="1">
    <location>
        <begin position="42"/>
        <end position="55"/>
    </location>
</feature>
<dbReference type="AlphaFoldDB" id="A0A5S9QRD2"/>
<protein>
    <recommendedName>
        <fullName evidence="4">Tetratricopeptide repeat protein</fullName>
    </recommendedName>
</protein>
<dbReference type="SUPFAM" id="SSF48452">
    <property type="entry name" value="TPR-like"/>
    <property type="match status" value="1"/>
</dbReference>
<organism evidence="2 3">
    <name type="scientific">BD1-7 clade bacterium</name>
    <dbReference type="NCBI Taxonomy" id="2029982"/>
    <lineage>
        <taxon>Bacteria</taxon>
        <taxon>Pseudomonadati</taxon>
        <taxon>Pseudomonadota</taxon>
        <taxon>Gammaproteobacteria</taxon>
        <taxon>Cellvibrionales</taxon>
        <taxon>Spongiibacteraceae</taxon>
        <taxon>BD1-7 clade</taxon>
    </lineage>
</organism>
<sequence length="310" mass="33605">MKWFTDTRPRLALVASVVVILAACSGAPRKSESELRPETADSGVQNGAGSLPGQQVFSPDTIMSSQFTAESFGPNPYLANAPYVSDIDKQAMASALALIEAGETEKAQEALESLVESLPRFSGPAYNLAQLKKDQKDLEGAQKAAQLAVERNQYNMYARNLLALIYREQGDFENAEIQYKEALSIWGGYAPAYRNLGILYDMYMGQPEKALGYYKQYNMLQAEPSKQVTGWTVDIERRVAAARKREQAELEAQQAAEAAAAAEVAAQKEASAATGDSPQSSETPQPAKSEDEAIHQAAEAEVPPTDTSVQ</sequence>
<dbReference type="SMART" id="SM00028">
    <property type="entry name" value="TPR"/>
    <property type="match status" value="3"/>
</dbReference>